<gene>
    <name evidence="2" type="ORF">SAMN02745158_01005</name>
</gene>
<dbReference type="Gene3D" id="3.20.20.210">
    <property type="match status" value="1"/>
</dbReference>
<dbReference type="PANTHER" id="PTHR47099">
    <property type="entry name" value="METHYLCOBAMIDE:COM METHYLTRANSFERASE MTBA"/>
    <property type="match status" value="1"/>
</dbReference>
<dbReference type="SUPFAM" id="SSF51726">
    <property type="entry name" value="UROD/MetE-like"/>
    <property type="match status" value="1"/>
</dbReference>
<evidence type="ECO:0000313" key="2">
    <source>
        <dbReference type="EMBL" id="SHE60839.1"/>
    </source>
</evidence>
<dbReference type="EMBL" id="FQVI01000003">
    <property type="protein sequence ID" value="SHE60839.1"/>
    <property type="molecule type" value="Genomic_DNA"/>
</dbReference>
<dbReference type="GO" id="GO:0004853">
    <property type="term" value="F:uroporphyrinogen decarboxylase activity"/>
    <property type="evidence" value="ECO:0007669"/>
    <property type="project" value="InterPro"/>
</dbReference>
<dbReference type="PANTHER" id="PTHR47099:SF1">
    <property type="entry name" value="METHYLCOBAMIDE:COM METHYLTRANSFERASE MTBA"/>
    <property type="match status" value="1"/>
</dbReference>
<evidence type="ECO:0000259" key="1">
    <source>
        <dbReference type="Pfam" id="PF01208"/>
    </source>
</evidence>
<dbReference type="Pfam" id="PF01208">
    <property type="entry name" value="URO-D"/>
    <property type="match status" value="1"/>
</dbReference>
<dbReference type="InterPro" id="IPR000257">
    <property type="entry name" value="Uroporphyrinogen_deCOase"/>
</dbReference>
<reference evidence="2 3" key="1">
    <citation type="submission" date="2016-11" db="EMBL/GenBank/DDBJ databases">
        <authorList>
            <person name="Jaros S."/>
            <person name="Januszkiewicz K."/>
            <person name="Wedrychowicz H."/>
        </authorList>
    </citation>
    <scope>NUCLEOTIDE SEQUENCE [LARGE SCALE GENOMIC DNA]</scope>
    <source>
        <strain evidence="2 3">DSM 17459</strain>
    </source>
</reference>
<dbReference type="RefSeq" id="WP_072849524.1">
    <property type="nucleotide sequence ID" value="NZ_FQVI01000003.1"/>
</dbReference>
<dbReference type="GO" id="GO:0006779">
    <property type="term" value="P:porphyrin-containing compound biosynthetic process"/>
    <property type="evidence" value="ECO:0007669"/>
    <property type="project" value="InterPro"/>
</dbReference>
<proteinExistence type="predicted"/>
<accession>A0A1M4UW05</accession>
<organism evidence="2 3">
    <name type="scientific">Lactonifactor longoviformis DSM 17459</name>
    <dbReference type="NCBI Taxonomy" id="1122155"/>
    <lineage>
        <taxon>Bacteria</taxon>
        <taxon>Bacillati</taxon>
        <taxon>Bacillota</taxon>
        <taxon>Clostridia</taxon>
        <taxon>Eubacteriales</taxon>
        <taxon>Clostridiaceae</taxon>
        <taxon>Lactonifactor</taxon>
    </lineage>
</organism>
<dbReference type="OrthoDB" id="1890402at2"/>
<sequence length="418" mass="47849">MDGRQKLKETLEHRDCGKVTFDLGGTKATGISASLLYRLRKQYGRDEPVKIYDTYQMVGLVDDKDAEMFGIDVLPLWSDMTVFGYRNDKWKTWTTPDGTPALIGEGCVMSEKGGRLYIHPKGDLNARPSGCMPQGGFYFDYLTRQDAFDEERLSGYEDYLEQLEVMTIDDTTLKFYEDQADYYYSHTGCGLVLNAEYGNLGSQTMLNGGYAKLTPGIRDFSEFLVAHSLYPKYIEEIFEAWTKLCIRNLKLLRQAVGDKAQAVFLCGTDFGTQHSEIMSKKMFQKLYMPYFKRINGWVHENTSWKTVYHSCGSLVNILEDMIDCGIDCLNPIQLSADHMDPQSLKAQYGRRLTFWGGGVDSQTTMAHGTPEDVEREMRKNIDILRKDGGFVFSVVHNLQNNFAMENVQRVFDVLREYR</sequence>
<dbReference type="Proteomes" id="UP000184245">
    <property type="component" value="Unassembled WGS sequence"/>
</dbReference>
<feature type="domain" description="Uroporphyrinogen decarboxylase (URO-D)" evidence="1">
    <location>
        <begin position="218"/>
        <end position="417"/>
    </location>
</feature>
<name>A0A1M4UW05_9CLOT</name>
<dbReference type="STRING" id="1122155.SAMN02745158_01005"/>
<dbReference type="InterPro" id="IPR038071">
    <property type="entry name" value="UROD/MetE-like_sf"/>
</dbReference>
<dbReference type="AlphaFoldDB" id="A0A1M4UW05"/>
<protein>
    <submittedName>
        <fullName evidence="2">Uroporphyrinogen decarboxylase (URO-D)</fullName>
    </submittedName>
</protein>
<keyword evidence="3" id="KW-1185">Reference proteome</keyword>
<evidence type="ECO:0000313" key="3">
    <source>
        <dbReference type="Proteomes" id="UP000184245"/>
    </source>
</evidence>
<dbReference type="InterPro" id="IPR052024">
    <property type="entry name" value="Methanogen_methyltrans"/>
</dbReference>